<evidence type="ECO:0000313" key="1">
    <source>
        <dbReference type="EMBL" id="AAM29211.1"/>
    </source>
</evidence>
<name>Q8MZF4_DROME</name>
<proteinExistence type="evidence at transcript level"/>
<accession>Q8MZF4</accession>
<organism evidence="1">
    <name type="scientific">Drosophila melanogaster</name>
    <name type="common">Fruit fly</name>
    <dbReference type="NCBI Taxonomy" id="7227"/>
    <lineage>
        <taxon>Eukaryota</taxon>
        <taxon>Metazoa</taxon>
        <taxon>Ecdysozoa</taxon>
        <taxon>Arthropoda</taxon>
        <taxon>Hexapoda</taxon>
        <taxon>Insecta</taxon>
        <taxon>Pterygota</taxon>
        <taxon>Neoptera</taxon>
        <taxon>Endopterygota</taxon>
        <taxon>Diptera</taxon>
        <taxon>Brachycera</taxon>
        <taxon>Muscomorpha</taxon>
        <taxon>Ephydroidea</taxon>
        <taxon>Drosophilidae</taxon>
        <taxon>Drosophila</taxon>
        <taxon>Sophophora</taxon>
    </lineage>
</organism>
<sequence length="72" mass="8095">MMYRSLTMLPPQKMGRLELRSRRPTIEGNSCFPASTPLAMRLGKDQPQSQGAGRATAWQLSLDRCWVCGLLE</sequence>
<protein>
    <submittedName>
        <fullName evidence="1">AT05157p</fullName>
    </submittedName>
</protein>
<dbReference type="EMBL" id="AY113206">
    <property type="protein sequence ID" value="AAM29211.1"/>
    <property type="molecule type" value="mRNA"/>
</dbReference>
<dbReference type="AlphaFoldDB" id="Q8MZF4"/>
<reference evidence="1" key="1">
    <citation type="submission" date="2002-05" db="EMBL/GenBank/DDBJ databases">
        <authorList>
            <person name="Stapleton M."/>
            <person name="Brokstein P."/>
            <person name="Hong L."/>
            <person name="Agbayani A."/>
            <person name="Carlson J."/>
            <person name="Champe M."/>
            <person name="Chavez C."/>
            <person name="Dorsett V."/>
            <person name="Dresnek D."/>
            <person name="Farfan D."/>
            <person name="Frise E."/>
            <person name="George R."/>
            <person name="Gonzalez M."/>
            <person name="Guarin H."/>
            <person name="Kronmiller B."/>
            <person name="Li P."/>
            <person name="Liao G."/>
            <person name="Miranda A."/>
            <person name="Mungall C.J."/>
            <person name="Nunoo J."/>
            <person name="Pacleb J."/>
            <person name="Paragas V."/>
            <person name="Park S."/>
            <person name="Patel S."/>
            <person name="Phouanenavong S."/>
            <person name="Wan K."/>
            <person name="Yu C."/>
            <person name="Lewis S.E."/>
            <person name="Rubin G.M."/>
            <person name="Celniker S."/>
        </authorList>
    </citation>
    <scope>NUCLEOTIDE SEQUENCE</scope>
</reference>